<proteinExistence type="inferred from homology"/>
<feature type="compositionally biased region" description="Basic residues" evidence="12">
    <location>
        <begin position="11"/>
        <end position="21"/>
    </location>
</feature>
<dbReference type="EMBL" id="CP001804">
    <property type="protein sequence ID" value="ACY16537.1"/>
    <property type="molecule type" value="Genomic_DNA"/>
</dbReference>
<sequence>MTIPPPPIPPRRSRIARRPRLRSPGLAAAGLAAALLAAPLARPARAAPPAQQQQQQQQAQAAQAQEAAKHMFVRSAQTMGTRVTLSLWSHDEAEAARAAAAVFEEFQRVDALMTSWGEDSDVARINAAAGGPLVRVDAEVMGVLQRAQQIARRSAGAFDITVGAFRGLWKFDQDKDGSIPAADEVAARLPLVGYRGVRLAPGSKRAGLRRAGMRITLGGIAKGYAVDRAVALLRARGYRDFLIQAGGDLFVAGRRGDRPWRVGIRDPRGDAASPFAVAEIENQTFSTSGDYERSVVRDGVRYHHILDPSSGRPADKSRSVTVMAADALTADAWSTALFVMGAERGLPLVEKLPGVEAVFVDADNRVHVSSGLQDKLHVLRPPTPGI</sequence>
<dbReference type="eggNOG" id="COG1477">
    <property type="taxonomic scope" value="Bacteria"/>
</dbReference>
<dbReference type="Pfam" id="PF02424">
    <property type="entry name" value="ApbE"/>
    <property type="match status" value="1"/>
</dbReference>
<keyword evidence="4 10" id="KW-0808">Transferase</keyword>
<accession>D0LJG3</accession>
<evidence type="ECO:0000256" key="12">
    <source>
        <dbReference type="SAM" id="MobiDB-lite"/>
    </source>
</evidence>
<evidence type="ECO:0000256" key="10">
    <source>
        <dbReference type="PIRNR" id="PIRNR006268"/>
    </source>
</evidence>
<dbReference type="RefSeq" id="WP_012829135.1">
    <property type="nucleotide sequence ID" value="NC_013440.1"/>
</dbReference>
<dbReference type="KEGG" id="hoh:Hoch_4038"/>
<evidence type="ECO:0000256" key="3">
    <source>
        <dbReference type="ARBA" id="ARBA00022630"/>
    </source>
</evidence>
<feature type="chain" id="PRO_5039945478" description="FAD:protein FMN transferase" evidence="13">
    <location>
        <begin position="47"/>
        <end position="386"/>
    </location>
</feature>
<evidence type="ECO:0000256" key="6">
    <source>
        <dbReference type="ARBA" id="ARBA00022827"/>
    </source>
</evidence>
<dbReference type="PIRSF" id="PIRSF006268">
    <property type="entry name" value="ApbE"/>
    <property type="match status" value="1"/>
</dbReference>
<keyword evidence="3 10" id="KW-0285">Flavoprotein</keyword>
<evidence type="ECO:0000256" key="4">
    <source>
        <dbReference type="ARBA" id="ARBA00022679"/>
    </source>
</evidence>
<name>D0LJG3_HALO1</name>
<dbReference type="PANTHER" id="PTHR30040">
    <property type="entry name" value="THIAMINE BIOSYNTHESIS LIPOPROTEIN APBE"/>
    <property type="match status" value="1"/>
</dbReference>
<evidence type="ECO:0000256" key="11">
    <source>
        <dbReference type="PIRSR" id="PIRSR006268-2"/>
    </source>
</evidence>
<feature type="region of interest" description="Disordered" evidence="12">
    <location>
        <begin position="1"/>
        <end position="21"/>
    </location>
</feature>
<feature type="region of interest" description="Disordered" evidence="12">
    <location>
        <begin position="43"/>
        <end position="66"/>
    </location>
</feature>
<feature type="binding site" evidence="11">
    <location>
        <position position="331"/>
    </location>
    <ligand>
        <name>Mg(2+)</name>
        <dbReference type="ChEBI" id="CHEBI:18420"/>
    </ligand>
</feature>
<protein>
    <recommendedName>
        <fullName evidence="2 10">FAD:protein FMN transferase</fullName>
        <ecNumber evidence="1 10">2.7.1.180</ecNumber>
    </recommendedName>
    <alternativeName>
        <fullName evidence="8 10">Flavin transferase</fullName>
    </alternativeName>
</protein>
<evidence type="ECO:0000256" key="2">
    <source>
        <dbReference type="ARBA" id="ARBA00016337"/>
    </source>
</evidence>
<keyword evidence="13" id="KW-0732">Signal</keyword>
<evidence type="ECO:0000256" key="13">
    <source>
        <dbReference type="SAM" id="SignalP"/>
    </source>
</evidence>
<keyword evidence="7 10" id="KW-0460">Magnesium</keyword>
<keyword evidence="5 10" id="KW-0479">Metal-binding</keyword>
<dbReference type="InterPro" id="IPR024932">
    <property type="entry name" value="ApbE"/>
</dbReference>
<dbReference type="GO" id="GO:0016740">
    <property type="term" value="F:transferase activity"/>
    <property type="evidence" value="ECO:0007669"/>
    <property type="project" value="UniProtKB-UniRule"/>
</dbReference>
<dbReference type="Proteomes" id="UP000001880">
    <property type="component" value="Chromosome"/>
</dbReference>
<keyword evidence="15" id="KW-1185">Reference proteome</keyword>
<dbReference type="Gene3D" id="3.10.520.10">
    <property type="entry name" value="ApbE-like domains"/>
    <property type="match status" value="1"/>
</dbReference>
<feature type="signal peptide" evidence="13">
    <location>
        <begin position="1"/>
        <end position="46"/>
    </location>
</feature>
<reference evidence="14 15" key="1">
    <citation type="journal article" date="2010" name="Stand. Genomic Sci.">
        <title>Complete genome sequence of Haliangium ochraceum type strain (SMP-2).</title>
        <authorList>
            <consortium name="US DOE Joint Genome Institute (JGI-PGF)"/>
            <person name="Ivanova N."/>
            <person name="Daum C."/>
            <person name="Lang E."/>
            <person name="Abt B."/>
            <person name="Kopitz M."/>
            <person name="Saunders E."/>
            <person name="Lapidus A."/>
            <person name="Lucas S."/>
            <person name="Glavina Del Rio T."/>
            <person name="Nolan M."/>
            <person name="Tice H."/>
            <person name="Copeland A."/>
            <person name="Cheng J.F."/>
            <person name="Chen F."/>
            <person name="Bruce D."/>
            <person name="Goodwin L."/>
            <person name="Pitluck S."/>
            <person name="Mavromatis K."/>
            <person name="Pati A."/>
            <person name="Mikhailova N."/>
            <person name="Chen A."/>
            <person name="Palaniappan K."/>
            <person name="Land M."/>
            <person name="Hauser L."/>
            <person name="Chang Y.J."/>
            <person name="Jeffries C.D."/>
            <person name="Detter J.C."/>
            <person name="Brettin T."/>
            <person name="Rohde M."/>
            <person name="Goker M."/>
            <person name="Bristow J."/>
            <person name="Markowitz V."/>
            <person name="Eisen J.A."/>
            <person name="Hugenholtz P."/>
            <person name="Kyrpides N.C."/>
            <person name="Klenk H.P."/>
        </authorList>
    </citation>
    <scope>NUCLEOTIDE SEQUENCE [LARGE SCALE GENOMIC DNA]</scope>
    <source>
        <strain evidence="15">DSM 14365 / CIP 107738 / JCM 11303 / AJ 13395 / SMP-2</strain>
    </source>
</reference>
<evidence type="ECO:0000256" key="5">
    <source>
        <dbReference type="ARBA" id="ARBA00022723"/>
    </source>
</evidence>
<organism evidence="14 15">
    <name type="scientific">Haliangium ochraceum (strain DSM 14365 / JCM 11303 / SMP-2)</name>
    <dbReference type="NCBI Taxonomy" id="502025"/>
    <lineage>
        <taxon>Bacteria</taxon>
        <taxon>Pseudomonadati</taxon>
        <taxon>Myxococcota</taxon>
        <taxon>Polyangia</taxon>
        <taxon>Haliangiales</taxon>
        <taxon>Kofleriaceae</taxon>
        <taxon>Haliangium</taxon>
    </lineage>
</organism>
<dbReference type="AlphaFoldDB" id="D0LJG3"/>
<gene>
    <name evidence="14" type="ordered locus">Hoch_4038</name>
</gene>
<dbReference type="InterPro" id="IPR006311">
    <property type="entry name" value="TAT_signal"/>
</dbReference>
<feature type="binding site" evidence="11">
    <location>
        <position position="219"/>
    </location>
    <ligand>
        <name>Mg(2+)</name>
        <dbReference type="ChEBI" id="CHEBI:18420"/>
    </ligand>
</feature>
<dbReference type="PANTHER" id="PTHR30040:SF2">
    <property type="entry name" value="FAD:PROTEIN FMN TRANSFERASE"/>
    <property type="match status" value="1"/>
</dbReference>
<evidence type="ECO:0000256" key="1">
    <source>
        <dbReference type="ARBA" id="ARBA00011955"/>
    </source>
</evidence>
<dbReference type="GO" id="GO:0046872">
    <property type="term" value="F:metal ion binding"/>
    <property type="evidence" value="ECO:0007669"/>
    <property type="project" value="UniProtKB-UniRule"/>
</dbReference>
<dbReference type="STRING" id="502025.Hoch_4038"/>
<evidence type="ECO:0000313" key="14">
    <source>
        <dbReference type="EMBL" id="ACY16537.1"/>
    </source>
</evidence>
<comment type="similarity">
    <text evidence="10">Belongs to the ApbE family.</text>
</comment>
<feature type="binding site" evidence="11">
    <location>
        <position position="335"/>
    </location>
    <ligand>
        <name>Mg(2+)</name>
        <dbReference type="ChEBI" id="CHEBI:18420"/>
    </ligand>
</feature>
<evidence type="ECO:0000256" key="9">
    <source>
        <dbReference type="ARBA" id="ARBA00048540"/>
    </source>
</evidence>
<comment type="catalytic activity">
    <reaction evidence="9 10">
        <text>L-threonyl-[protein] + FAD = FMN-L-threonyl-[protein] + AMP + H(+)</text>
        <dbReference type="Rhea" id="RHEA:36847"/>
        <dbReference type="Rhea" id="RHEA-COMP:11060"/>
        <dbReference type="Rhea" id="RHEA-COMP:11061"/>
        <dbReference type="ChEBI" id="CHEBI:15378"/>
        <dbReference type="ChEBI" id="CHEBI:30013"/>
        <dbReference type="ChEBI" id="CHEBI:57692"/>
        <dbReference type="ChEBI" id="CHEBI:74257"/>
        <dbReference type="ChEBI" id="CHEBI:456215"/>
        <dbReference type="EC" id="2.7.1.180"/>
    </reaction>
</comment>
<keyword evidence="14" id="KW-0449">Lipoprotein</keyword>
<dbReference type="HOGENOM" id="CLU_044403_1_2_7"/>
<dbReference type="EC" id="2.7.1.180" evidence="1 10"/>
<keyword evidence="6 10" id="KW-0274">FAD</keyword>
<evidence type="ECO:0000256" key="7">
    <source>
        <dbReference type="ARBA" id="ARBA00022842"/>
    </source>
</evidence>
<feature type="compositionally biased region" description="Pro residues" evidence="12">
    <location>
        <begin position="1"/>
        <end position="10"/>
    </location>
</feature>
<comment type="cofactor">
    <cofactor evidence="11">
        <name>Mg(2+)</name>
        <dbReference type="ChEBI" id="CHEBI:18420"/>
    </cofactor>
    <cofactor evidence="11">
        <name>Mn(2+)</name>
        <dbReference type="ChEBI" id="CHEBI:29035"/>
    </cofactor>
    <text evidence="11">Magnesium. Can also use manganese.</text>
</comment>
<dbReference type="InterPro" id="IPR003374">
    <property type="entry name" value="ApbE-like_sf"/>
</dbReference>
<dbReference type="PROSITE" id="PS51318">
    <property type="entry name" value="TAT"/>
    <property type="match status" value="1"/>
</dbReference>
<evidence type="ECO:0000256" key="8">
    <source>
        <dbReference type="ARBA" id="ARBA00031306"/>
    </source>
</evidence>
<dbReference type="SUPFAM" id="SSF143631">
    <property type="entry name" value="ApbE-like"/>
    <property type="match status" value="1"/>
</dbReference>
<evidence type="ECO:0000313" key="15">
    <source>
        <dbReference type="Proteomes" id="UP000001880"/>
    </source>
</evidence>